<feature type="chain" id="PRO_5017750228" description="Cytochrome c domain-containing protein" evidence="7">
    <location>
        <begin position="28"/>
        <end position="134"/>
    </location>
</feature>
<reference evidence="9 10" key="1">
    <citation type="submission" date="2018-08" db="EMBL/GenBank/DDBJ databases">
        <title>Paraburkholderia sp. DHOM06 isolated from forest soil.</title>
        <authorList>
            <person name="Gao Z.-H."/>
            <person name="Qiu L.-H."/>
        </authorList>
    </citation>
    <scope>NUCLEOTIDE SEQUENCE [LARGE SCALE GENOMIC DNA]</scope>
    <source>
        <strain evidence="9 10">DHOM06</strain>
    </source>
</reference>
<dbReference type="RefSeq" id="WP_115536183.1">
    <property type="nucleotide sequence ID" value="NZ_QRGA01000015.1"/>
</dbReference>
<dbReference type="InterPro" id="IPR009056">
    <property type="entry name" value="Cyt_c-like_dom"/>
</dbReference>
<organism evidence="9 10">
    <name type="scientific">Trinickia dinghuensis</name>
    <dbReference type="NCBI Taxonomy" id="2291023"/>
    <lineage>
        <taxon>Bacteria</taxon>
        <taxon>Pseudomonadati</taxon>
        <taxon>Pseudomonadota</taxon>
        <taxon>Betaproteobacteria</taxon>
        <taxon>Burkholderiales</taxon>
        <taxon>Burkholderiaceae</taxon>
        <taxon>Trinickia</taxon>
    </lineage>
</organism>
<dbReference type="OrthoDB" id="9770043at2"/>
<evidence type="ECO:0000256" key="3">
    <source>
        <dbReference type="ARBA" id="ARBA00022723"/>
    </source>
</evidence>
<keyword evidence="7" id="KW-0732">Signal</keyword>
<accession>A0A3D8JU57</accession>
<keyword evidence="4" id="KW-0249">Electron transport</keyword>
<dbReference type="EMBL" id="QRGA01000015">
    <property type="protein sequence ID" value="RDU96255.1"/>
    <property type="molecule type" value="Genomic_DNA"/>
</dbReference>
<keyword evidence="1" id="KW-0813">Transport</keyword>
<keyword evidence="10" id="KW-1185">Reference proteome</keyword>
<name>A0A3D8JU57_9BURK</name>
<evidence type="ECO:0000256" key="6">
    <source>
        <dbReference type="PROSITE-ProRule" id="PRU00433"/>
    </source>
</evidence>
<evidence type="ECO:0000256" key="2">
    <source>
        <dbReference type="ARBA" id="ARBA00022617"/>
    </source>
</evidence>
<dbReference type="InterPro" id="IPR002327">
    <property type="entry name" value="Cyt_c_1A/1B"/>
</dbReference>
<evidence type="ECO:0000256" key="1">
    <source>
        <dbReference type="ARBA" id="ARBA00022448"/>
    </source>
</evidence>
<dbReference type="SUPFAM" id="SSF46626">
    <property type="entry name" value="Cytochrome c"/>
    <property type="match status" value="1"/>
</dbReference>
<evidence type="ECO:0000313" key="9">
    <source>
        <dbReference type="EMBL" id="RDU96255.1"/>
    </source>
</evidence>
<evidence type="ECO:0000256" key="7">
    <source>
        <dbReference type="SAM" id="SignalP"/>
    </source>
</evidence>
<proteinExistence type="predicted"/>
<dbReference type="PROSITE" id="PS51007">
    <property type="entry name" value="CYTC"/>
    <property type="match status" value="1"/>
</dbReference>
<protein>
    <recommendedName>
        <fullName evidence="8">Cytochrome c domain-containing protein</fullName>
    </recommendedName>
</protein>
<keyword evidence="2 6" id="KW-0349">Heme</keyword>
<feature type="signal peptide" evidence="7">
    <location>
        <begin position="1"/>
        <end position="27"/>
    </location>
</feature>
<evidence type="ECO:0000256" key="5">
    <source>
        <dbReference type="ARBA" id="ARBA00023004"/>
    </source>
</evidence>
<evidence type="ECO:0000313" key="10">
    <source>
        <dbReference type="Proteomes" id="UP000256838"/>
    </source>
</evidence>
<dbReference type="InterPro" id="IPR036909">
    <property type="entry name" value="Cyt_c-like_dom_sf"/>
</dbReference>
<dbReference type="AlphaFoldDB" id="A0A3D8JU57"/>
<dbReference type="GO" id="GO:0046872">
    <property type="term" value="F:metal ion binding"/>
    <property type="evidence" value="ECO:0007669"/>
    <property type="project" value="UniProtKB-KW"/>
</dbReference>
<dbReference type="Pfam" id="PF00034">
    <property type="entry name" value="Cytochrom_C"/>
    <property type="match status" value="1"/>
</dbReference>
<dbReference type="Gene3D" id="1.10.760.10">
    <property type="entry name" value="Cytochrome c-like domain"/>
    <property type="match status" value="1"/>
</dbReference>
<dbReference type="GO" id="GO:0009055">
    <property type="term" value="F:electron transfer activity"/>
    <property type="evidence" value="ECO:0007669"/>
    <property type="project" value="InterPro"/>
</dbReference>
<sequence length="134" mass="14144">MKLPRFTYSLLAAAAFSSALGVNTCNAAPSDDARISVGQHQFSSSCAMCHATEKSQGTIVGPNLSGVYGRQIGKLAGFQYSETLRNAKGTWDEATLNAFLKSPQAAQPGTAMPFSGLKNDDARSALIAYLKSLH</sequence>
<comment type="caution">
    <text evidence="9">The sequence shown here is derived from an EMBL/GenBank/DDBJ whole genome shotgun (WGS) entry which is preliminary data.</text>
</comment>
<gene>
    <name evidence="9" type="ORF">DWV00_24425</name>
</gene>
<dbReference type="PRINTS" id="PR00604">
    <property type="entry name" value="CYTCHRMECIAB"/>
</dbReference>
<dbReference type="Proteomes" id="UP000256838">
    <property type="component" value="Unassembled WGS sequence"/>
</dbReference>
<dbReference type="GO" id="GO:0020037">
    <property type="term" value="F:heme binding"/>
    <property type="evidence" value="ECO:0007669"/>
    <property type="project" value="InterPro"/>
</dbReference>
<dbReference type="PANTHER" id="PTHR11961">
    <property type="entry name" value="CYTOCHROME C"/>
    <property type="match status" value="1"/>
</dbReference>
<evidence type="ECO:0000256" key="4">
    <source>
        <dbReference type="ARBA" id="ARBA00022982"/>
    </source>
</evidence>
<keyword evidence="3 6" id="KW-0479">Metal-binding</keyword>
<evidence type="ECO:0000259" key="8">
    <source>
        <dbReference type="PROSITE" id="PS51007"/>
    </source>
</evidence>
<keyword evidence="5 6" id="KW-0408">Iron</keyword>
<feature type="domain" description="Cytochrome c" evidence="8">
    <location>
        <begin position="33"/>
        <end position="134"/>
    </location>
</feature>